<evidence type="ECO:0000256" key="2">
    <source>
        <dbReference type="ARBA" id="ARBA00006679"/>
    </source>
</evidence>
<comment type="caution">
    <text evidence="8">The sequence shown here is derived from an EMBL/GenBank/DDBJ whole genome shotgun (WGS) entry which is preliminary data.</text>
</comment>
<gene>
    <name evidence="8" type="ORF">B5V00_09095</name>
</gene>
<comment type="similarity">
    <text evidence="2">Belongs to the DoxX family.</text>
</comment>
<reference evidence="8 9" key="1">
    <citation type="submission" date="2017-03" db="EMBL/GenBank/DDBJ databases">
        <title>Genome sequence of Geothermobacter sp. EPR-M, Deep-Sea Iron Reducer.</title>
        <authorList>
            <person name="Tully B."/>
            <person name="Savalia P."/>
            <person name="Abuyen K."/>
            <person name="Baughan C."/>
            <person name="Romero E."/>
            <person name="Ronkowski C."/>
            <person name="Torres B."/>
            <person name="Tremblay J."/>
            <person name="Trujillo A."/>
            <person name="Tyler M."/>
            <person name="Perez-Rodriguez I."/>
            <person name="Amend J."/>
        </authorList>
    </citation>
    <scope>NUCLEOTIDE SEQUENCE [LARGE SCALE GENOMIC DNA]</scope>
    <source>
        <strain evidence="8 9">EPR-M</strain>
    </source>
</reference>
<evidence type="ECO:0008006" key="10">
    <source>
        <dbReference type="Google" id="ProtNLM"/>
    </source>
</evidence>
<evidence type="ECO:0000256" key="1">
    <source>
        <dbReference type="ARBA" id="ARBA00004651"/>
    </source>
</evidence>
<evidence type="ECO:0000256" key="7">
    <source>
        <dbReference type="SAM" id="Phobius"/>
    </source>
</evidence>
<organism evidence="8 9">
    <name type="scientific">Geothermobacter hydrogeniphilus</name>
    <dbReference type="NCBI Taxonomy" id="1969733"/>
    <lineage>
        <taxon>Bacteria</taxon>
        <taxon>Pseudomonadati</taxon>
        <taxon>Thermodesulfobacteriota</taxon>
        <taxon>Desulfuromonadia</taxon>
        <taxon>Desulfuromonadales</taxon>
        <taxon>Geothermobacteraceae</taxon>
        <taxon>Geothermobacter</taxon>
    </lineage>
</organism>
<evidence type="ECO:0000256" key="5">
    <source>
        <dbReference type="ARBA" id="ARBA00022989"/>
    </source>
</evidence>
<keyword evidence="3" id="KW-1003">Cell membrane</keyword>
<name>A0A1X0Y3R4_9BACT</name>
<dbReference type="PANTHER" id="PTHR33452:SF1">
    <property type="entry name" value="INNER MEMBRANE PROTEIN YPHA-RELATED"/>
    <property type="match status" value="1"/>
</dbReference>
<dbReference type="OrthoDB" id="5398343at2"/>
<dbReference type="PANTHER" id="PTHR33452">
    <property type="entry name" value="OXIDOREDUCTASE CATD-RELATED"/>
    <property type="match status" value="1"/>
</dbReference>
<protein>
    <recommendedName>
        <fullName evidence="10">Oxidoreductase</fullName>
    </recommendedName>
</protein>
<keyword evidence="6 7" id="KW-0472">Membrane</keyword>
<feature type="transmembrane region" description="Helical" evidence="7">
    <location>
        <begin position="72"/>
        <end position="96"/>
    </location>
</feature>
<comment type="subcellular location">
    <subcellularLocation>
        <location evidence="1">Cell membrane</location>
        <topology evidence="1">Multi-pass membrane protein</topology>
    </subcellularLocation>
</comment>
<dbReference type="InterPro" id="IPR032808">
    <property type="entry name" value="DoxX"/>
</dbReference>
<accession>A0A1X0Y3R4</accession>
<dbReference type="RefSeq" id="WP_085010470.1">
    <property type="nucleotide sequence ID" value="NZ_NAAD01000010.1"/>
</dbReference>
<feature type="transmembrane region" description="Helical" evidence="7">
    <location>
        <begin position="42"/>
        <end position="65"/>
    </location>
</feature>
<keyword evidence="9" id="KW-1185">Reference proteome</keyword>
<dbReference type="InterPro" id="IPR051907">
    <property type="entry name" value="DoxX-like_oxidoreductase"/>
</dbReference>
<keyword evidence="5 7" id="KW-1133">Transmembrane helix</keyword>
<dbReference type="AlphaFoldDB" id="A0A1X0Y3R4"/>
<dbReference type="GO" id="GO:0005886">
    <property type="term" value="C:plasma membrane"/>
    <property type="evidence" value="ECO:0007669"/>
    <property type="project" value="UniProtKB-SubCell"/>
</dbReference>
<evidence type="ECO:0000313" key="9">
    <source>
        <dbReference type="Proteomes" id="UP000193136"/>
    </source>
</evidence>
<evidence type="ECO:0000256" key="6">
    <source>
        <dbReference type="ARBA" id="ARBA00023136"/>
    </source>
</evidence>
<keyword evidence="4 7" id="KW-0812">Transmembrane</keyword>
<dbReference type="STRING" id="1969733.B5V00_09095"/>
<dbReference type="Proteomes" id="UP000193136">
    <property type="component" value="Unassembled WGS sequence"/>
</dbReference>
<evidence type="ECO:0000256" key="4">
    <source>
        <dbReference type="ARBA" id="ARBA00022692"/>
    </source>
</evidence>
<evidence type="ECO:0000313" key="8">
    <source>
        <dbReference type="EMBL" id="ORJ59820.1"/>
    </source>
</evidence>
<sequence length="148" mass="15490">MWKKCLHTSDDIILLLLRLTLGIVILPHGLQKTLGLFGGHGFSGTYGFFTATMGLPGAVAVLVILAESLGALGLIVGFLTRLGALGVAAVMAGAIAMVHWQNGFFMNWFGNQQGEGFEYHLLALGIALALLIKGGGRLSIDRAIAGEG</sequence>
<evidence type="ECO:0000256" key="3">
    <source>
        <dbReference type="ARBA" id="ARBA00022475"/>
    </source>
</evidence>
<feature type="transmembrane region" description="Helical" evidence="7">
    <location>
        <begin position="116"/>
        <end position="132"/>
    </location>
</feature>
<proteinExistence type="inferred from homology"/>
<dbReference type="EMBL" id="NAAD01000010">
    <property type="protein sequence ID" value="ORJ59820.1"/>
    <property type="molecule type" value="Genomic_DNA"/>
</dbReference>
<feature type="transmembrane region" description="Helical" evidence="7">
    <location>
        <begin position="12"/>
        <end position="30"/>
    </location>
</feature>
<dbReference type="Pfam" id="PF07681">
    <property type="entry name" value="DoxX"/>
    <property type="match status" value="1"/>
</dbReference>